<dbReference type="Proteomes" id="UP000646738">
    <property type="component" value="Unassembled WGS sequence"/>
</dbReference>
<evidence type="ECO:0000313" key="2">
    <source>
        <dbReference type="EMBL" id="GHI57711.1"/>
    </source>
</evidence>
<feature type="compositionally biased region" description="Basic residues" evidence="1">
    <location>
        <begin position="70"/>
        <end position="79"/>
    </location>
</feature>
<dbReference type="EMBL" id="BNEA01000015">
    <property type="protein sequence ID" value="GHI57711.1"/>
    <property type="molecule type" value="Genomic_DNA"/>
</dbReference>
<evidence type="ECO:0000313" key="3">
    <source>
        <dbReference type="Proteomes" id="UP000646738"/>
    </source>
</evidence>
<keyword evidence="3" id="KW-1185">Reference proteome</keyword>
<gene>
    <name evidence="2" type="ORF">Srubr_75570</name>
</gene>
<proteinExistence type="predicted"/>
<feature type="region of interest" description="Disordered" evidence="1">
    <location>
        <begin position="1"/>
        <end position="79"/>
    </location>
</feature>
<organism evidence="2 3">
    <name type="scientific">Streptomyces rubradiris</name>
    <name type="common">Streptomyces achromogenes subsp. rubradiris</name>
    <dbReference type="NCBI Taxonomy" id="285531"/>
    <lineage>
        <taxon>Bacteria</taxon>
        <taxon>Bacillati</taxon>
        <taxon>Actinomycetota</taxon>
        <taxon>Actinomycetes</taxon>
        <taxon>Kitasatosporales</taxon>
        <taxon>Streptomycetaceae</taxon>
        <taxon>Streptomyces</taxon>
    </lineage>
</organism>
<name>A0ABQ3RPB3_STRRR</name>
<reference evidence="3" key="1">
    <citation type="submission" date="2023-07" db="EMBL/GenBank/DDBJ databases">
        <title>Whole genome shotgun sequence of Streptomyces achromogenes subsp. rubradiris NBRC 14000.</title>
        <authorList>
            <person name="Komaki H."/>
            <person name="Tamura T."/>
        </authorList>
    </citation>
    <scope>NUCLEOTIDE SEQUENCE [LARGE SCALE GENOMIC DNA]</scope>
    <source>
        <strain evidence="3">NBRC 14000</strain>
    </source>
</reference>
<sequence length="79" mass="8301">MAGGPRGQGRDGTACGAGPSWREFLQPDGVPGGRAEPFAGRPVSHSSGTLGKELDRWAGVGRMMETPRSGKQHTKRESP</sequence>
<comment type="caution">
    <text evidence="2">The sequence shown here is derived from an EMBL/GenBank/DDBJ whole genome shotgun (WGS) entry which is preliminary data.</text>
</comment>
<accession>A0ABQ3RPB3</accession>
<protein>
    <submittedName>
        <fullName evidence="2">Uncharacterized protein</fullName>
    </submittedName>
</protein>
<evidence type="ECO:0000256" key="1">
    <source>
        <dbReference type="SAM" id="MobiDB-lite"/>
    </source>
</evidence>